<dbReference type="Pfam" id="PF00132">
    <property type="entry name" value="Hexapep"/>
    <property type="match status" value="1"/>
</dbReference>
<feature type="non-terminal residue" evidence="1">
    <location>
        <position position="159"/>
    </location>
</feature>
<protein>
    <submittedName>
        <fullName evidence="1">Acyl-[acyl-carrier-protein]--UDP-N-acetylglucosamine O-acyltransferase</fullName>
    </submittedName>
</protein>
<dbReference type="PANTHER" id="PTHR43480:SF1">
    <property type="entry name" value="ACYL-[ACYL-CARRIER-PROTEIN]--UDP-N-ACETYLGLUCOSAMINE O-ACYLTRANSFERASE, MITOCHONDRIAL-RELATED"/>
    <property type="match status" value="1"/>
</dbReference>
<dbReference type="GO" id="GO:0008610">
    <property type="term" value="P:lipid biosynthetic process"/>
    <property type="evidence" value="ECO:0007669"/>
    <property type="project" value="InterPro"/>
</dbReference>
<dbReference type="InterPro" id="IPR010137">
    <property type="entry name" value="Lipid_A_LpxA"/>
</dbReference>
<dbReference type="Proteomes" id="UP000697710">
    <property type="component" value="Unassembled WGS sequence"/>
</dbReference>
<dbReference type="InterPro" id="IPR001451">
    <property type="entry name" value="Hexapep"/>
</dbReference>
<dbReference type="SUPFAM" id="SSF51161">
    <property type="entry name" value="Trimeric LpxA-like enzymes"/>
    <property type="match status" value="1"/>
</dbReference>
<evidence type="ECO:0000313" key="2">
    <source>
        <dbReference type="Proteomes" id="UP000697710"/>
    </source>
</evidence>
<organism evidence="1 2">
    <name type="scientific">Eiseniibacteriota bacterium</name>
    <dbReference type="NCBI Taxonomy" id="2212470"/>
    <lineage>
        <taxon>Bacteria</taxon>
        <taxon>Candidatus Eiseniibacteriota</taxon>
    </lineage>
</organism>
<accession>A0A956M174</accession>
<dbReference type="AlphaFoldDB" id="A0A956M174"/>
<dbReference type="Gene3D" id="2.160.10.10">
    <property type="entry name" value="Hexapeptide repeat proteins"/>
    <property type="match status" value="1"/>
</dbReference>
<comment type="caution">
    <text evidence="1">The sequence shown here is derived from an EMBL/GenBank/DDBJ whole genome shotgun (WGS) entry which is preliminary data.</text>
</comment>
<sequence>MDHADENVFIDPSARVDRGAELGRGVHVGPWCWVGPQVRLGDGCRLDSMVRLDGDLRIGSGNHFHHGAVAGTAPQDLKYRGAPSQVVIGEGNVFREYCTVNRATAEGEVTRIGSFCLVMAYAHIAHNCVVGDHVILANSANLAGHVEMGDYAIIGGVTP</sequence>
<dbReference type="PANTHER" id="PTHR43480">
    <property type="entry name" value="ACYL-[ACYL-CARRIER-PROTEIN]--UDP-N-ACETYLGLUCOSAMINE O-ACYLTRANSFERASE"/>
    <property type="match status" value="1"/>
</dbReference>
<dbReference type="GO" id="GO:0008780">
    <property type="term" value="F:acyl-[acyl-carrier-protein]-UDP-N-acetylglucosamine O-acyltransferase activity"/>
    <property type="evidence" value="ECO:0007669"/>
    <property type="project" value="InterPro"/>
</dbReference>
<name>A0A956M174_UNCEI</name>
<dbReference type="InterPro" id="IPR011004">
    <property type="entry name" value="Trimer_LpxA-like_sf"/>
</dbReference>
<gene>
    <name evidence="1" type="ORF">KC729_10285</name>
</gene>
<reference evidence="1" key="1">
    <citation type="submission" date="2020-04" db="EMBL/GenBank/DDBJ databases">
        <authorList>
            <person name="Zhang T."/>
        </authorList>
    </citation>
    <scope>NUCLEOTIDE SEQUENCE</scope>
    <source>
        <strain evidence="1">HKST-UBA01</strain>
    </source>
</reference>
<dbReference type="EMBL" id="JAGQHR010000292">
    <property type="protein sequence ID" value="MCA9728060.1"/>
    <property type="molecule type" value="Genomic_DNA"/>
</dbReference>
<evidence type="ECO:0000313" key="1">
    <source>
        <dbReference type="EMBL" id="MCA9728060.1"/>
    </source>
</evidence>
<reference evidence="1" key="2">
    <citation type="journal article" date="2021" name="Microbiome">
        <title>Successional dynamics and alternative stable states in a saline activated sludge microbial community over 9 years.</title>
        <authorList>
            <person name="Wang Y."/>
            <person name="Ye J."/>
            <person name="Ju F."/>
            <person name="Liu L."/>
            <person name="Boyd J.A."/>
            <person name="Deng Y."/>
            <person name="Parks D.H."/>
            <person name="Jiang X."/>
            <person name="Yin X."/>
            <person name="Woodcroft B.J."/>
            <person name="Tyson G.W."/>
            <person name="Hugenholtz P."/>
            <person name="Polz M.F."/>
            <person name="Zhang T."/>
        </authorList>
    </citation>
    <scope>NUCLEOTIDE SEQUENCE</scope>
    <source>
        <strain evidence="1">HKST-UBA01</strain>
    </source>
</reference>
<proteinExistence type="predicted"/>